<evidence type="ECO:0000313" key="2">
    <source>
        <dbReference type="EMBL" id="OGZ95933.1"/>
    </source>
</evidence>
<name>A0A1G2K9N4_9BACT</name>
<dbReference type="EMBL" id="MHQC01000002">
    <property type="protein sequence ID" value="OGZ95933.1"/>
    <property type="molecule type" value="Genomic_DNA"/>
</dbReference>
<protein>
    <submittedName>
        <fullName evidence="2">Uncharacterized protein</fullName>
    </submittedName>
</protein>
<evidence type="ECO:0000256" key="1">
    <source>
        <dbReference type="SAM" id="MobiDB-lite"/>
    </source>
</evidence>
<accession>A0A1G2K9N4</accession>
<organism evidence="2 3">
    <name type="scientific">Candidatus Sungbacteria bacterium RIFCSPHIGHO2_01_FULL_47_32</name>
    <dbReference type="NCBI Taxonomy" id="1802264"/>
    <lineage>
        <taxon>Bacteria</taxon>
        <taxon>Candidatus Sungiibacteriota</taxon>
    </lineage>
</organism>
<evidence type="ECO:0000313" key="3">
    <source>
        <dbReference type="Proteomes" id="UP000177152"/>
    </source>
</evidence>
<sequence>MGKSPLTHQSGLVEQSHSRPMPGAKCFAEDRGTSPGALGERWFLSVRKDAKIGAQGELPKGARGER</sequence>
<dbReference type="AlphaFoldDB" id="A0A1G2K9N4"/>
<dbReference type="Proteomes" id="UP000177152">
    <property type="component" value="Unassembled WGS sequence"/>
</dbReference>
<feature type="compositionally biased region" description="Polar residues" evidence="1">
    <location>
        <begin position="1"/>
        <end position="15"/>
    </location>
</feature>
<proteinExistence type="predicted"/>
<feature type="region of interest" description="Disordered" evidence="1">
    <location>
        <begin position="1"/>
        <end position="36"/>
    </location>
</feature>
<comment type="caution">
    <text evidence="2">The sequence shown here is derived from an EMBL/GenBank/DDBJ whole genome shotgun (WGS) entry which is preliminary data.</text>
</comment>
<gene>
    <name evidence="2" type="ORF">A2633_02510</name>
</gene>
<reference evidence="2 3" key="1">
    <citation type="journal article" date="2016" name="Nat. Commun.">
        <title>Thousands of microbial genomes shed light on interconnected biogeochemical processes in an aquifer system.</title>
        <authorList>
            <person name="Anantharaman K."/>
            <person name="Brown C.T."/>
            <person name="Hug L.A."/>
            <person name="Sharon I."/>
            <person name="Castelle C.J."/>
            <person name="Probst A.J."/>
            <person name="Thomas B.C."/>
            <person name="Singh A."/>
            <person name="Wilkins M.J."/>
            <person name="Karaoz U."/>
            <person name="Brodie E.L."/>
            <person name="Williams K.H."/>
            <person name="Hubbard S.S."/>
            <person name="Banfield J.F."/>
        </authorList>
    </citation>
    <scope>NUCLEOTIDE SEQUENCE [LARGE SCALE GENOMIC DNA]</scope>
</reference>